<evidence type="ECO:0000313" key="1">
    <source>
        <dbReference type="EMBL" id="KAI9381067.1"/>
    </source>
</evidence>
<comment type="caution">
    <text evidence="1">The sequence shown here is derived from an EMBL/GenBank/DDBJ whole genome shotgun (WGS) entry which is preliminary data.</text>
</comment>
<keyword evidence="2" id="KW-1185">Reference proteome</keyword>
<proteinExistence type="predicted"/>
<reference evidence="1 2" key="1">
    <citation type="journal article" date="2006" name="Science">
        <title>The genome of black cottonwood, Populus trichocarpa (Torr. &amp; Gray).</title>
        <authorList>
            <person name="Tuskan G.A."/>
            <person name="Difazio S."/>
            <person name="Jansson S."/>
            <person name="Bohlmann J."/>
            <person name="Grigoriev I."/>
            <person name="Hellsten U."/>
            <person name="Putnam N."/>
            <person name="Ralph S."/>
            <person name="Rombauts S."/>
            <person name="Salamov A."/>
            <person name="Schein J."/>
            <person name="Sterck L."/>
            <person name="Aerts A."/>
            <person name="Bhalerao R.R."/>
            <person name="Bhalerao R.P."/>
            <person name="Blaudez D."/>
            <person name="Boerjan W."/>
            <person name="Brun A."/>
            <person name="Brunner A."/>
            <person name="Busov V."/>
            <person name="Campbell M."/>
            <person name="Carlson J."/>
            <person name="Chalot M."/>
            <person name="Chapman J."/>
            <person name="Chen G.L."/>
            <person name="Cooper D."/>
            <person name="Coutinho P.M."/>
            <person name="Couturier J."/>
            <person name="Covert S."/>
            <person name="Cronk Q."/>
            <person name="Cunningham R."/>
            <person name="Davis J."/>
            <person name="Degroeve S."/>
            <person name="Dejardin A."/>
            <person name="Depamphilis C."/>
            <person name="Detter J."/>
            <person name="Dirks B."/>
            <person name="Dubchak I."/>
            <person name="Duplessis S."/>
            <person name="Ehlting J."/>
            <person name="Ellis B."/>
            <person name="Gendler K."/>
            <person name="Goodstein D."/>
            <person name="Gribskov M."/>
            <person name="Grimwood J."/>
            <person name="Groover A."/>
            <person name="Gunter L."/>
            <person name="Hamberger B."/>
            <person name="Heinze B."/>
            <person name="Helariutta Y."/>
            <person name="Henrissat B."/>
            <person name="Holligan D."/>
            <person name="Holt R."/>
            <person name="Huang W."/>
            <person name="Islam-Faridi N."/>
            <person name="Jones S."/>
            <person name="Jones-Rhoades M."/>
            <person name="Jorgensen R."/>
            <person name="Joshi C."/>
            <person name="Kangasjarvi J."/>
            <person name="Karlsson J."/>
            <person name="Kelleher C."/>
            <person name="Kirkpatrick R."/>
            <person name="Kirst M."/>
            <person name="Kohler A."/>
            <person name="Kalluri U."/>
            <person name="Larimer F."/>
            <person name="Leebens-Mack J."/>
            <person name="Leple J.C."/>
            <person name="Locascio P."/>
            <person name="Lou Y."/>
            <person name="Lucas S."/>
            <person name="Martin F."/>
            <person name="Montanini B."/>
            <person name="Napoli C."/>
            <person name="Nelson D.R."/>
            <person name="Nelson C."/>
            <person name="Nieminen K."/>
            <person name="Nilsson O."/>
            <person name="Pereda V."/>
            <person name="Peter G."/>
            <person name="Philippe R."/>
            <person name="Pilate G."/>
            <person name="Poliakov A."/>
            <person name="Razumovskaya J."/>
            <person name="Richardson P."/>
            <person name="Rinaldi C."/>
            <person name="Ritland K."/>
            <person name="Rouze P."/>
            <person name="Ryaboy D."/>
            <person name="Schmutz J."/>
            <person name="Schrader J."/>
            <person name="Segerman B."/>
            <person name="Shin H."/>
            <person name="Siddiqui A."/>
            <person name="Sterky F."/>
            <person name="Terry A."/>
            <person name="Tsai C.J."/>
            <person name="Uberbacher E."/>
            <person name="Unneberg P."/>
            <person name="Vahala J."/>
            <person name="Wall K."/>
            <person name="Wessler S."/>
            <person name="Yang G."/>
            <person name="Yin T."/>
            <person name="Douglas C."/>
            <person name="Marra M."/>
            <person name="Sandberg G."/>
            <person name="Van de Peer Y."/>
            <person name="Rokhsar D."/>
        </authorList>
    </citation>
    <scope>NUCLEOTIDE SEQUENCE [LARGE SCALE GENOMIC DNA]</scope>
    <source>
        <strain evidence="2">cv. Nisqually</strain>
    </source>
</reference>
<name>A0ACC0RVY1_POPTR</name>
<dbReference type="EMBL" id="CM009304">
    <property type="protein sequence ID" value="KAI9381067.1"/>
    <property type="molecule type" value="Genomic_DNA"/>
</dbReference>
<gene>
    <name evidence="1" type="ORF">POPTR_015G048900v4</name>
</gene>
<sequence>MSSSSKSDGDSSFDAEELLQIGTRCRELRKEKDMLRDSQPQSFELIRRLELHVKQLSEARTEDKKHIQKLERELLNCSQEIDYLQDQLNARNSEVYTLGGHVHELELKLANMEHLQANNGQLREELKRCDSEHLLLLQELESKEIELQESALCIGKLEESISSLTLDSQCEIESMKLDMIALEQACFKAKKTQEETIQENARMNGLIKELEFQILEAKETIECVEKENIELRDKLVTSDVNSKLFLQQIEEWLENKDTSQLNTQSCSSEIEHQSNMSKEMREALGPCFSKLATLLGSESNLKEWMESMSHQIRKYEVLVKQLKDELREEKSKAKEEADDLAQEMAELRYQMTGLLEEECKRRACIEQASLQRISELEAQIERERRKFFAAVGHLHEAA</sequence>
<organism evidence="1 2">
    <name type="scientific">Populus trichocarpa</name>
    <name type="common">Western balsam poplar</name>
    <name type="synonym">Populus balsamifera subsp. trichocarpa</name>
    <dbReference type="NCBI Taxonomy" id="3694"/>
    <lineage>
        <taxon>Eukaryota</taxon>
        <taxon>Viridiplantae</taxon>
        <taxon>Streptophyta</taxon>
        <taxon>Embryophyta</taxon>
        <taxon>Tracheophyta</taxon>
        <taxon>Spermatophyta</taxon>
        <taxon>Magnoliopsida</taxon>
        <taxon>eudicotyledons</taxon>
        <taxon>Gunneridae</taxon>
        <taxon>Pentapetalae</taxon>
        <taxon>rosids</taxon>
        <taxon>fabids</taxon>
        <taxon>Malpighiales</taxon>
        <taxon>Salicaceae</taxon>
        <taxon>Saliceae</taxon>
        <taxon>Populus</taxon>
    </lineage>
</organism>
<accession>A0ACC0RVY1</accession>
<dbReference type="Proteomes" id="UP000006729">
    <property type="component" value="Chromosome 15"/>
</dbReference>
<protein>
    <submittedName>
        <fullName evidence="1">Uncharacterized protein</fullName>
    </submittedName>
</protein>
<evidence type="ECO:0000313" key="2">
    <source>
        <dbReference type="Proteomes" id="UP000006729"/>
    </source>
</evidence>